<dbReference type="EMBL" id="VIBQ01000009">
    <property type="protein sequence ID" value="KAB8336977.1"/>
    <property type="molecule type" value="Genomic_DNA"/>
</dbReference>
<dbReference type="Proteomes" id="UP000327013">
    <property type="component" value="Unassembled WGS sequence"/>
</dbReference>
<organism evidence="2 3">
    <name type="scientific">Carpinus fangiana</name>
    <dbReference type="NCBI Taxonomy" id="176857"/>
    <lineage>
        <taxon>Eukaryota</taxon>
        <taxon>Viridiplantae</taxon>
        <taxon>Streptophyta</taxon>
        <taxon>Embryophyta</taxon>
        <taxon>Tracheophyta</taxon>
        <taxon>Spermatophyta</taxon>
        <taxon>Magnoliopsida</taxon>
        <taxon>eudicotyledons</taxon>
        <taxon>Gunneridae</taxon>
        <taxon>Pentapetalae</taxon>
        <taxon>rosids</taxon>
        <taxon>fabids</taxon>
        <taxon>Fagales</taxon>
        <taxon>Betulaceae</taxon>
        <taxon>Carpinus</taxon>
    </lineage>
</organism>
<gene>
    <name evidence="2" type="ORF">FH972_021281</name>
</gene>
<feature type="compositionally biased region" description="Low complexity" evidence="1">
    <location>
        <begin position="13"/>
        <end position="30"/>
    </location>
</feature>
<feature type="compositionally biased region" description="Low complexity" evidence="1">
    <location>
        <begin position="48"/>
        <end position="76"/>
    </location>
</feature>
<proteinExistence type="predicted"/>
<keyword evidence="3" id="KW-1185">Reference proteome</keyword>
<name>A0A5N6KR23_9ROSI</name>
<accession>A0A5N6KR23</accession>
<evidence type="ECO:0000313" key="3">
    <source>
        <dbReference type="Proteomes" id="UP000327013"/>
    </source>
</evidence>
<dbReference type="AlphaFoldDB" id="A0A5N6KR23"/>
<protein>
    <submittedName>
        <fullName evidence="2">Uncharacterized protein</fullName>
    </submittedName>
</protein>
<dbReference type="OrthoDB" id="190375at2759"/>
<reference evidence="2 3" key="1">
    <citation type="submission" date="2019-06" db="EMBL/GenBank/DDBJ databases">
        <title>A chromosomal-level reference genome of Carpinus fangiana (Coryloideae, Betulaceae).</title>
        <authorList>
            <person name="Yang X."/>
            <person name="Wang Z."/>
            <person name="Zhang L."/>
            <person name="Hao G."/>
            <person name="Liu J."/>
            <person name="Yang Y."/>
        </authorList>
    </citation>
    <scope>NUCLEOTIDE SEQUENCE [LARGE SCALE GENOMIC DNA]</scope>
    <source>
        <strain evidence="2">Cfa_2016G</strain>
        <tissue evidence="2">Leaf</tissue>
    </source>
</reference>
<sequence length="107" mass="10900">MADREQPYDPYIPAGGAPAPGASAQQGGNQRTAALQAEASSEIKQKLTQPSSKSTTQSASCATTSTKSPSAASVSTRFRTRPTTWPSLRKASAAAPTASGSRCGGRT</sequence>
<evidence type="ECO:0000256" key="1">
    <source>
        <dbReference type="SAM" id="MobiDB-lite"/>
    </source>
</evidence>
<comment type="caution">
    <text evidence="2">The sequence shown here is derived from an EMBL/GenBank/DDBJ whole genome shotgun (WGS) entry which is preliminary data.</text>
</comment>
<feature type="region of interest" description="Disordered" evidence="1">
    <location>
        <begin position="1"/>
        <end position="107"/>
    </location>
</feature>
<evidence type="ECO:0000313" key="2">
    <source>
        <dbReference type="EMBL" id="KAB8336977.1"/>
    </source>
</evidence>